<dbReference type="Proteomes" id="UP000071859">
    <property type="component" value="Unassembled WGS sequence"/>
</dbReference>
<evidence type="ECO:0000313" key="4">
    <source>
        <dbReference type="Proteomes" id="UP000071859"/>
    </source>
</evidence>
<keyword evidence="1" id="KW-1133">Transmembrane helix</keyword>
<gene>
    <name evidence="3" type="ORF">AWB78_04929</name>
</gene>
<keyword evidence="1" id="KW-0812">Transmembrane</keyword>
<dbReference type="AlphaFoldDB" id="A0A158DAJ7"/>
<evidence type="ECO:0000313" key="3">
    <source>
        <dbReference type="EMBL" id="SAK91511.1"/>
    </source>
</evidence>
<evidence type="ECO:0000259" key="2">
    <source>
        <dbReference type="Pfam" id="PF14020"/>
    </source>
</evidence>
<keyword evidence="4" id="KW-1185">Reference proteome</keyword>
<proteinExistence type="predicted"/>
<reference evidence="3" key="1">
    <citation type="submission" date="2016-01" db="EMBL/GenBank/DDBJ databases">
        <authorList>
            <person name="Peeters C."/>
        </authorList>
    </citation>
    <scope>NUCLEOTIDE SEQUENCE</scope>
    <source>
        <strain evidence="3">LMG 29321</strain>
    </source>
</reference>
<evidence type="ECO:0000256" key="1">
    <source>
        <dbReference type="SAM" id="Phobius"/>
    </source>
</evidence>
<dbReference type="EMBL" id="FCOX02000029">
    <property type="protein sequence ID" value="SAK91511.1"/>
    <property type="molecule type" value="Genomic_DNA"/>
</dbReference>
<name>A0A158DAJ7_9BURK</name>
<protein>
    <recommendedName>
        <fullName evidence="2">DUF4236 domain-containing protein</fullName>
    </recommendedName>
</protein>
<feature type="transmembrane region" description="Helical" evidence="1">
    <location>
        <begin position="123"/>
        <end position="141"/>
    </location>
</feature>
<feature type="domain" description="DUF4236" evidence="2">
    <location>
        <begin position="3"/>
        <end position="53"/>
    </location>
</feature>
<feature type="transmembrane region" description="Helical" evidence="1">
    <location>
        <begin position="147"/>
        <end position="168"/>
    </location>
</feature>
<accession>A0A158DAJ7</accession>
<dbReference type="InterPro" id="IPR025330">
    <property type="entry name" value="DUF4236"/>
</dbReference>
<dbReference type="OrthoDB" id="9806903at2"/>
<comment type="caution">
    <text evidence="3">The sequence shown here is derived from an EMBL/GenBank/DDBJ whole genome shotgun (WGS) entry which is preliminary data.</text>
</comment>
<dbReference type="Pfam" id="PF14020">
    <property type="entry name" value="DUF4236"/>
    <property type="match status" value="1"/>
</dbReference>
<sequence>MGLSYRKSISAGPFRFNVSGSGIGVSVGVPGFRVGTGPRGNYVSISKAGFTYRATLPSPGGKPQAYSQPPSNPAAVRPVITSPGTATVGPMTSVASATAPQLASSSADSLVDEINRKAEMTPLWPWCATLALIGVIFAALSSDGATLVAIVSGAIAVILSAAALWVYYWDTARRATVLFYDLDPTSEQAFSSVVNGLTQLAASAGKWRIDATGTVLDRKYHAGAPNVVQRKPLQMGVGQFWKVRCNLDVPYIVTGTNALYFCPDRLFVITGRKVAAVRYADLHMSDGSTQFIEEDFVPTDAVRIGSTWRYVNKSGGPDRRFKDNRELPIVRYEELSLNSASGLNELFQFSKPGAAAAFRQSAKNLMTLRPAAKP</sequence>
<organism evidence="3 4">
    <name type="scientific">Caballeronia calidae</name>
    <dbReference type="NCBI Taxonomy" id="1777139"/>
    <lineage>
        <taxon>Bacteria</taxon>
        <taxon>Pseudomonadati</taxon>
        <taxon>Pseudomonadota</taxon>
        <taxon>Betaproteobacteria</taxon>
        <taxon>Burkholderiales</taxon>
        <taxon>Burkholderiaceae</taxon>
        <taxon>Caballeronia</taxon>
    </lineage>
</organism>
<keyword evidence="1" id="KW-0472">Membrane</keyword>